<feature type="domain" description="Sialate O-acetylesterase" evidence="2">
    <location>
        <begin position="119"/>
        <end position="224"/>
    </location>
</feature>
<dbReference type="PANTHER" id="PTHR22901:SF0">
    <property type="entry name" value="SIALATE O-ACETYLESTERASE"/>
    <property type="match status" value="1"/>
</dbReference>
<dbReference type="Proteomes" id="UP000710815">
    <property type="component" value="Unassembled WGS sequence"/>
</dbReference>
<reference evidence="3 4" key="1">
    <citation type="journal article" date="2021" name="Environ. Microbiol.">
        <title>Genetic insights into the dark matter of the mammalian gut microbiota through targeted genome reconstruction.</title>
        <authorList>
            <person name="Lugli G.A."/>
            <person name="Alessandri G."/>
            <person name="Milani C."/>
            <person name="Viappiani A."/>
            <person name="Fontana F."/>
            <person name="Tarracchini C."/>
            <person name="Mancabelli L."/>
            <person name="Argentini C."/>
            <person name="Ruiz L."/>
            <person name="Margolles A."/>
            <person name="van Sinderen D."/>
            <person name="Turroni F."/>
            <person name="Ventura M."/>
        </authorList>
    </citation>
    <scope>NUCLEOTIDE SEQUENCE [LARGE SCALE GENOMIC DNA]</scope>
    <source>
        <strain evidence="3 4">MA1</strain>
    </source>
</reference>
<gene>
    <name evidence="3" type="ORF">JS533_005800</name>
</gene>
<name>A0ABS9VUL7_9BIFI</name>
<dbReference type="EMBL" id="JAFEJT020000018">
    <property type="protein sequence ID" value="MCH9275784.1"/>
    <property type="molecule type" value="Genomic_DNA"/>
</dbReference>
<dbReference type="InterPro" id="IPR036514">
    <property type="entry name" value="SGNH_hydro_sf"/>
</dbReference>
<dbReference type="SUPFAM" id="SSF52266">
    <property type="entry name" value="SGNH hydrolase"/>
    <property type="match status" value="1"/>
</dbReference>
<protein>
    <recommendedName>
        <fullName evidence="2">Sialate O-acetylesterase domain-containing protein</fullName>
    </recommendedName>
</protein>
<evidence type="ECO:0000313" key="4">
    <source>
        <dbReference type="Proteomes" id="UP000710815"/>
    </source>
</evidence>
<proteinExistence type="predicted"/>
<keyword evidence="1" id="KW-0378">Hydrolase</keyword>
<evidence type="ECO:0000256" key="1">
    <source>
        <dbReference type="ARBA" id="ARBA00022801"/>
    </source>
</evidence>
<dbReference type="InterPro" id="IPR039329">
    <property type="entry name" value="SIAE"/>
</dbReference>
<dbReference type="SUPFAM" id="SSF49785">
    <property type="entry name" value="Galactose-binding domain-like"/>
    <property type="match status" value="1"/>
</dbReference>
<dbReference type="InterPro" id="IPR008979">
    <property type="entry name" value="Galactose-bd-like_sf"/>
</dbReference>
<evidence type="ECO:0000313" key="3">
    <source>
        <dbReference type="EMBL" id="MCH9275784.1"/>
    </source>
</evidence>
<dbReference type="Gene3D" id="3.40.50.1110">
    <property type="entry name" value="SGNH hydrolase"/>
    <property type="match status" value="2"/>
</dbReference>
<accession>A0ABS9VUL7</accession>
<dbReference type="PANTHER" id="PTHR22901">
    <property type="entry name" value="SIALATE O-ACETYLESTERASE"/>
    <property type="match status" value="1"/>
</dbReference>
<dbReference type="Pfam" id="PF03629">
    <property type="entry name" value="SASA"/>
    <property type="match status" value="2"/>
</dbReference>
<keyword evidence="4" id="KW-1185">Reference proteome</keyword>
<sequence>MTLQSMTLRITPLVSDGCMIQRDRPVAVWGTAEPGRTVNVTMRAAVATGTADATGTAIATVATESSGSTEPAVVSSHVTAGADGRWETTLPARPAGTRAEITVSDGETTTVVRDVLFGDVWLLAGQSNMELRLERVAGEAPRLLDDVDDDLIRCFDVPQTFDFEREHDDLDAGEWFSSSRERIADMSAVGWFFAQRLRADVGVPVGLVCTAVGGSLIETWMSRGRLAAMGALPDDFDRLTPAYVARQQRLFTEAAARWDEQADAADPGLGERWQEPDFDDTDWDVMRLTESGRVELRAPGVIWLRKRISVPERFAGLPAQLRFGTMRDADRVYLDGRLIGETYYQYPPRDYDIDALPQEFTLAIRLKVENPGGGFTPGKRHLIVVGDALKRDLVEPAAVNAAIEATDRAGAGERADEGAAGKAGETGRSGGVIDVDAMGAWRFRRSVWMPVKPGDEFFRMEPVGDYNAMIVPLRRLALTGVLWYQGESNCWHPRGYAELQMALVQDWRRLFGRPDLPFIYAQLPNYRLDDPSSWLYLRDEQRRALAVRHTAMVMTYDVGDDSDLHPLNKRPVGERMAVAAESLVYGGDGEPMGPVPCSVRSEPNRLVVRFTHVGDGLRACGALRFEVVNGAGLPRVATFDGRIAACDRIVVDLPQGTAPGRDASLRFLWEPSPKPCLTNSDGLLASPFSMPID</sequence>
<feature type="domain" description="Sialate O-acetylesterase" evidence="2">
    <location>
        <begin position="468"/>
        <end position="577"/>
    </location>
</feature>
<dbReference type="InterPro" id="IPR005181">
    <property type="entry name" value="SASA"/>
</dbReference>
<comment type="caution">
    <text evidence="3">The sequence shown here is derived from an EMBL/GenBank/DDBJ whole genome shotgun (WGS) entry which is preliminary data.</text>
</comment>
<dbReference type="RefSeq" id="WP_241513503.1">
    <property type="nucleotide sequence ID" value="NZ_JAFEJT020000018.1"/>
</dbReference>
<organism evidence="3 4">
    <name type="scientific">Bifidobacterium amazonense</name>
    <dbReference type="NCBI Taxonomy" id="2809027"/>
    <lineage>
        <taxon>Bacteria</taxon>
        <taxon>Bacillati</taxon>
        <taxon>Actinomycetota</taxon>
        <taxon>Actinomycetes</taxon>
        <taxon>Bifidobacteriales</taxon>
        <taxon>Bifidobacteriaceae</taxon>
        <taxon>Bifidobacterium</taxon>
    </lineage>
</organism>
<evidence type="ECO:0000259" key="2">
    <source>
        <dbReference type="Pfam" id="PF03629"/>
    </source>
</evidence>
<reference evidence="3 4" key="2">
    <citation type="journal article" date="2021" name="Syst. Appl. Microbiol.">
        <title>Phylogenetic classification of ten novel species belonging to the genus Bifidobacterium comprising B. phasiani sp. nov., B. pongonis sp. nov., B. saguinibicoloris sp. nov., B. colobi sp. nov., B. simiiventris sp. nov., B. santillanense sp. nov., B. miconis sp. nov., B. amazonense sp. nov., B. pluvialisilvae sp. nov., and B. miconisargentati sp. nov.</title>
        <authorList>
            <person name="Lugli G.A."/>
            <person name="Calvete-Torre I."/>
            <person name="Alessandri G."/>
            <person name="Milani C."/>
            <person name="Turroni F."/>
            <person name="Laiolo P."/>
            <person name="Ossiprandi M.C."/>
            <person name="Margolles A."/>
            <person name="Ruiz L."/>
            <person name="Ventura M."/>
        </authorList>
    </citation>
    <scope>NUCLEOTIDE SEQUENCE [LARGE SCALE GENOMIC DNA]</scope>
    <source>
        <strain evidence="3 4">MA1</strain>
    </source>
</reference>